<feature type="region of interest" description="Disordered" evidence="1">
    <location>
        <begin position="212"/>
        <end position="336"/>
    </location>
</feature>
<comment type="caution">
    <text evidence="2">The sequence shown here is derived from an EMBL/GenBank/DDBJ whole genome shotgun (WGS) entry which is preliminary data.</text>
</comment>
<dbReference type="AlphaFoldDB" id="A0AA86PF42"/>
<accession>A0AA86PF42</accession>
<dbReference type="InterPro" id="IPR013083">
    <property type="entry name" value="Znf_RING/FYVE/PHD"/>
</dbReference>
<protein>
    <submittedName>
        <fullName evidence="2">RING/FYVE/PHD-type</fullName>
    </submittedName>
</protein>
<dbReference type="Proteomes" id="UP001642409">
    <property type="component" value="Unassembled WGS sequence"/>
</dbReference>
<dbReference type="SUPFAM" id="SSF57850">
    <property type="entry name" value="RING/U-box"/>
    <property type="match status" value="1"/>
</dbReference>
<proteinExistence type="predicted"/>
<dbReference type="EMBL" id="CAXDID020000151">
    <property type="protein sequence ID" value="CAL6041708.1"/>
    <property type="molecule type" value="Genomic_DNA"/>
</dbReference>
<reference evidence="2" key="1">
    <citation type="submission" date="2023-06" db="EMBL/GenBank/DDBJ databases">
        <authorList>
            <person name="Kurt Z."/>
        </authorList>
    </citation>
    <scope>NUCLEOTIDE SEQUENCE</scope>
</reference>
<dbReference type="EMBL" id="CATOUU010000643">
    <property type="protein sequence ID" value="CAI9937011.1"/>
    <property type="molecule type" value="Genomic_DNA"/>
</dbReference>
<organism evidence="2">
    <name type="scientific">Hexamita inflata</name>
    <dbReference type="NCBI Taxonomy" id="28002"/>
    <lineage>
        <taxon>Eukaryota</taxon>
        <taxon>Metamonada</taxon>
        <taxon>Diplomonadida</taxon>
        <taxon>Hexamitidae</taxon>
        <taxon>Hexamitinae</taxon>
        <taxon>Hexamita</taxon>
    </lineage>
</organism>
<gene>
    <name evidence="2" type="ORF">HINF_LOCUS24656</name>
    <name evidence="3" type="ORF">HINF_LOCUS39243</name>
</gene>
<keyword evidence="4" id="KW-1185">Reference proteome</keyword>
<dbReference type="Gene3D" id="3.30.40.10">
    <property type="entry name" value="Zinc/RING finger domain, C3HC4 (zinc finger)"/>
    <property type="match status" value="1"/>
</dbReference>
<feature type="compositionally biased region" description="Basic and acidic residues" evidence="1">
    <location>
        <begin position="218"/>
        <end position="238"/>
    </location>
</feature>
<evidence type="ECO:0000313" key="4">
    <source>
        <dbReference type="Proteomes" id="UP001642409"/>
    </source>
</evidence>
<evidence type="ECO:0000313" key="3">
    <source>
        <dbReference type="EMBL" id="CAL6041708.1"/>
    </source>
</evidence>
<name>A0AA86PF42_9EUKA</name>
<sequence>MPLCCPHTFNHYTLSSASVYQKMRLIHKSCPTCISFSSLFVCLSCGENFCEAHLLEHFSTCARSICYMPEQNIHYCFSCEKQILSFNLRTQSQLFSFNTLTQRFAKYRQYKLDQNIVLQNNGFKVLTDTSNTGTQTDLEPVQFVEPEQALSNNIFMNINKPMSLQEALMLVNEQNNQLMTKQQDQIVKLTQQIELIGEKLGRKVQIQSYPSTLSQPEAVKENAKESGKQLKSKLKEQAEIPDMPLMDMPTDMPETPAEDKSEKKKKKKKDADATPTTIPDSPADMPPPEMFDEQPEKKKKKKKDADATPTVPDSPADMPEFQEEPEKKKKKKRSAE</sequence>
<feature type="compositionally biased region" description="Low complexity" evidence="1">
    <location>
        <begin position="241"/>
        <end position="253"/>
    </location>
</feature>
<evidence type="ECO:0000256" key="1">
    <source>
        <dbReference type="SAM" id="MobiDB-lite"/>
    </source>
</evidence>
<evidence type="ECO:0000313" key="2">
    <source>
        <dbReference type="EMBL" id="CAI9937011.1"/>
    </source>
</evidence>
<reference evidence="3 4" key="2">
    <citation type="submission" date="2024-07" db="EMBL/GenBank/DDBJ databases">
        <authorList>
            <person name="Akdeniz Z."/>
        </authorList>
    </citation>
    <scope>NUCLEOTIDE SEQUENCE [LARGE SCALE GENOMIC DNA]</scope>
</reference>